<name>A0A913ZFC7_PATMI</name>
<dbReference type="EnsemblMetazoa" id="XM_038194231.1">
    <property type="protein sequence ID" value="XP_038050159.1"/>
    <property type="gene ID" value="LOC119723524"/>
</dbReference>
<dbReference type="RefSeq" id="XP_038050159.1">
    <property type="nucleotide sequence ID" value="XM_038194231.1"/>
</dbReference>
<protein>
    <submittedName>
        <fullName evidence="1">Uncharacterized protein</fullName>
    </submittedName>
</protein>
<sequence length="262" mass="30140">MKTRRRAGCVKLGANAECRVEGCPQYGKVTVRLDRHLVRQHQLSRSEHDSLPQCSAVKARRHRLLRRQERCLLDGCIRNNVFYCNLAKHLRNMHQMTRQQYRQKLESEEDDPACSLVLQRSNYSPTHYAEGDDCPAVVEHPSSKDSLCSSGCDSLPFDEDTEPGTTNLYPKVKLIQVEMALDNLVIVRERLPAVQTFDGNQHVSRFYLKKHLISAEHWLAFINSLESSGKFVTKGAFGTFQYECCLCNHWHRLSMWGTPSLY</sequence>
<reference evidence="1" key="1">
    <citation type="submission" date="2022-11" db="UniProtKB">
        <authorList>
            <consortium name="EnsemblMetazoa"/>
        </authorList>
    </citation>
    <scope>IDENTIFICATION</scope>
</reference>
<dbReference type="OrthoDB" id="10072228at2759"/>
<evidence type="ECO:0000313" key="1">
    <source>
        <dbReference type="EnsemblMetazoa" id="XP_038050159.1"/>
    </source>
</evidence>
<dbReference type="GeneID" id="119723524"/>
<proteinExistence type="predicted"/>
<accession>A0A913ZFC7</accession>
<organism evidence="1 2">
    <name type="scientific">Patiria miniata</name>
    <name type="common">Bat star</name>
    <name type="synonym">Asterina miniata</name>
    <dbReference type="NCBI Taxonomy" id="46514"/>
    <lineage>
        <taxon>Eukaryota</taxon>
        <taxon>Metazoa</taxon>
        <taxon>Echinodermata</taxon>
        <taxon>Eleutherozoa</taxon>
        <taxon>Asterozoa</taxon>
        <taxon>Asteroidea</taxon>
        <taxon>Valvatacea</taxon>
        <taxon>Valvatida</taxon>
        <taxon>Asterinidae</taxon>
        <taxon>Patiria</taxon>
    </lineage>
</organism>
<evidence type="ECO:0000313" key="2">
    <source>
        <dbReference type="Proteomes" id="UP000887568"/>
    </source>
</evidence>
<dbReference type="Proteomes" id="UP000887568">
    <property type="component" value="Unplaced"/>
</dbReference>
<dbReference type="AlphaFoldDB" id="A0A913ZFC7"/>
<keyword evidence="2" id="KW-1185">Reference proteome</keyword>